<reference evidence="2" key="2">
    <citation type="journal article" date="2016" name="Sci. Rep.">
        <title>Dictyocaulus viviparus genome, variome and transcriptome elucidate lungworm biology and support future intervention.</title>
        <authorList>
            <person name="McNulty S.N."/>
            <person name="Strube C."/>
            <person name="Rosa B.A."/>
            <person name="Martin J.C."/>
            <person name="Tyagi R."/>
            <person name="Choi Y.J."/>
            <person name="Wang Q."/>
            <person name="Hallsworth Pepin K."/>
            <person name="Zhang X."/>
            <person name="Ozersky P."/>
            <person name="Wilson R.K."/>
            <person name="Sternberg P.W."/>
            <person name="Gasser R.B."/>
            <person name="Mitreva M."/>
        </authorList>
    </citation>
    <scope>NUCLEOTIDE SEQUENCE [LARGE SCALE GENOMIC DNA]</scope>
    <source>
        <strain evidence="2">HannoverDv2000</strain>
    </source>
</reference>
<evidence type="ECO:0000313" key="1">
    <source>
        <dbReference type="EMBL" id="KJH51169.1"/>
    </source>
</evidence>
<dbReference type="EMBL" id="KN716189">
    <property type="protein sequence ID" value="KJH51169.1"/>
    <property type="molecule type" value="Genomic_DNA"/>
</dbReference>
<evidence type="ECO:0000313" key="2">
    <source>
        <dbReference type="Proteomes" id="UP000053766"/>
    </source>
</evidence>
<proteinExistence type="predicted"/>
<sequence length="216" mass="25319">MKLQKENDICELTENRTILCFCSKSYCSTDYAFLFNLWKKSKKYNPEEPSGRCLHLLAKNSLEVEGEEEGISCRKCENVITKLWIRDEQRCKIVFDCDKHSNIEYKKPRLDFTYRLNFTGYTHPQCFAIDHMTVVCVCDNDFCTENSKIMLDLWKNSDDYKLGSNLDRCVRTYIKDLAIKAGLPYEDEVEEDDRKPNSKENTSAVVIILLLTFRLL</sequence>
<organism evidence="1 2">
    <name type="scientific">Dictyocaulus viviparus</name>
    <name type="common">Bovine lungworm</name>
    <dbReference type="NCBI Taxonomy" id="29172"/>
    <lineage>
        <taxon>Eukaryota</taxon>
        <taxon>Metazoa</taxon>
        <taxon>Ecdysozoa</taxon>
        <taxon>Nematoda</taxon>
        <taxon>Chromadorea</taxon>
        <taxon>Rhabditida</taxon>
        <taxon>Rhabditina</taxon>
        <taxon>Rhabditomorpha</taxon>
        <taxon>Strongyloidea</taxon>
        <taxon>Metastrongylidae</taxon>
        <taxon>Dictyocaulus</taxon>
    </lineage>
</organism>
<dbReference type="Proteomes" id="UP000053766">
    <property type="component" value="Unassembled WGS sequence"/>
</dbReference>
<name>A0A0D8Y5A8_DICVI</name>
<protein>
    <submittedName>
        <fullName evidence="1">Uncharacterized protein</fullName>
    </submittedName>
</protein>
<gene>
    <name evidence="1" type="ORF">DICVIV_02629</name>
</gene>
<dbReference type="AlphaFoldDB" id="A0A0D8Y5A8"/>
<accession>A0A0D8Y5A8</accession>
<reference evidence="1 2" key="1">
    <citation type="submission" date="2013-11" db="EMBL/GenBank/DDBJ databases">
        <title>Draft genome of the bovine lungworm Dictyocaulus viviparus.</title>
        <authorList>
            <person name="Mitreva M."/>
        </authorList>
    </citation>
    <scope>NUCLEOTIDE SEQUENCE [LARGE SCALE GENOMIC DNA]</scope>
    <source>
        <strain evidence="1 2">HannoverDv2000</strain>
    </source>
</reference>
<keyword evidence="2" id="KW-1185">Reference proteome</keyword>